<evidence type="ECO:0000256" key="6">
    <source>
        <dbReference type="ARBA" id="ARBA00047941"/>
    </source>
</evidence>
<evidence type="ECO:0000256" key="2">
    <source>
        <dbReference type="ARBA" id="ARBA00022691"/>
    </source>
</evidence>
<dbReference type="AlphaFoldDB" id="A0A505I3G0"/>
<dbReference type="SUPFAM" id="SSF53335">
    <property type="entry name" value="S-adenosyl-L-methionine-dependent methyltransferases"/>
    <property type="match status" value="1"/>
</dbReference>
<evidence type="ECO:0000256" key="5">
    <source>
        <dbReference type="ARBA" id="ARBA00034545"/>
    </source>
</evidence>
<evidence type="ECO:0000259" key="9">
    <source>
        <dbReference type="Pfam" id="PF13847"/>
    </source>
</evidence>
<dbReference type="PANTHER" id="PTHR43675">
    <property type="entry name" value="ARSENITE METHYLTRANSFERASE"/>
    <property type="match status" value="1"/>
</dbReference>
<dbReference type="VEuPathDB" id="FungiDB:ASPNIDRAFT2_1207334"/>
<dbReference type="InterPro" id="IPR026669">
    <property type="entry name" value="Arsenite_MeTrfase-like"/>
</dbReference>
<comment type="catalytic activity">
    <reaction evidence="6">
        <text>arsenic triglutathione + [thioredoxin]-dithiol + S-adenosyl-L-methionine + 2 H2O = methylarsonous acid + [thioredoxin]-disulfide + 3 glutathione + S-adenosyl-L-homocysteine + H(+)</text>
        <dbReference type="Rhea" id="RHEA:69460"/>
        <dbReference type="Rhea" id="RHEA-COMP:10698"/>
        <dbReference type="Rhea" id="RHEA-COMP:10700"/>
        <dbReference type="ChEBI" id="CHEBI:15377"/>
        <dbReference type="ChEBI" id="CHEBI:15378"/>
        <dbReference type="ChEBI" id="CHEBI:17826"/>
        <dbReference type="ChEBI" id="CHEBI:29950"/>
        <dbReference type="ChEBI" id="CHEBI:50058"/>
        <dbReference type="ChEBI" id="CHEBI:57856"/>
        <dbReference type="ChEBI" id="CHEBI:57925"/>
        <dbReference type="ChEBI" id="CHEBI:59789"/>
        <dbReference type="ChEBI" id="CHEBI:183640"/>
        <dbReference type="EC" id="2.1.1.137"/>
    </reaction>
</comment>
<comment type="similarity">
    <text evidence="3">Belongs to the methyltransferase superfamily. Arsenite methyltransferase family.</text>
</comment>
<dbReference type="Gene3D" id="3.40.50.150">
    <property type="entry name" value="Vaccinia Virus protein VP39"/>
    <property type="match status" value="1"/>
</dbReference>
<dbReference type="VEuPathDB" id="FungiDB:An05g01160"/>
<sequence>MARDTYNLVQSRYGDIAKYSLNTQQSKVEDNIARAFGYTAEDLKVLPEKANLALSCGNPVGFANLKEGETILDLGSGSGIDVLLAAHKVGRNGQAIGVDMTDKMIELAKKNIQKAGLSNARVIEANINCIPLPDSSVDCIISNCVINLVPAADKERVFKEIARLLKPGGRVAISDILARQPLPNTITQSMALYVGCVAGACQIGTYDEYLRQAGFEGVFIVDTKSDLNLYKQSSYLHQSSCCSGACGFDTTSAIEELDFNEWVGSFQIYAVKAKIA</sequence>
<evidence type="ECO:0000313" key="11">
    <source>
        <dbReference type="Proteomes" id="UP000197666"/>
    </source>
</evidence>
<evidence type="ECO:0000256" key="7">
    <source>
        <dbReference type="ARBA" id="ARBA00047943"/>
    </source>
</evidence>
<comment type="catalytic activity">
    <reaction evidence="8">
        <text>arsenic triglutathione + 3 [thioredoxin]-dithiol + 3 S-adenosyl-L-methionine = trimethylarsine + 3 [thioredoxin]-disulfide + 3 glutathione + 3 S-adenosyl-L-homocysteine + 3 H(+)</text>
        <dbReference type="Rhea" id="RHEA:69432"/>
        <dbReference type="Rhea" id="RHEA-COMP:10698"/>
        <dbReference type="Rhea" id="RHEA-COMP:10700"/>
        <dbReference type="ChEBI" id="CHEBI:15378"/>
        <dbReference type="ChEBI" id="CHEBI:27130"/>
        <dbReference type="ChEBI" id="CHEBI:29950"/>
        <dbReference type="ChEBI" id="CHEBI:50058"/>
        <dbReference type="ChEBI" id="CHEBI:57856"/>
        <dbReference type="ChEBI" id="CHEBI:57925"/>
        <dbReference type="ChEBI" id="CHEBI:59789"/>
        <dbReference type="ChEBI" id="CHEBI:183640"/>
        <dbReference type="EC" id="2.1.1.137"/>
    </reaction>
</comment>
<protein>
    <recommendedName>
        <fullName evidence="5">Arsenite methyltransferase</fullName>
        <ecNumber evidence="4">2.1.1.137</ecNumber>
    </recommendedName>
</protein>
<evidence type="ECO:0000256" key="1">
    <source>
        <dbReference type="ARBA" id="ARBA00022679"/>
    </source>
</evidence>
<comment type="caution">
    <text evidence="10">The sequence shown here is derived from an EMBL/GenBank/DDBJ whole genome shotgun (WGS) entry which is preliminary data.</text>
</comment>
<dbReference type="NCBIfam" id="NF008823">
    <property type="entry name" value="PRK11873.1"/>
    <property type="match status" value="1"/>
</dbReference>
<dbReference type="EMBL" id="NKJJ02000002">
    <property type="protein sequence ID" value="TPR05419.1"/>
    <property type="molecule type" value="Genomic_DNA"/>
</dbReference>
<evidence type="ECO:0000256" key="4">
    <source>
        <dbReference type="ARBA" id="ARBA00034521"/>
    </source>
</evidence>
<dbReference type="EC" id="2.1.1.137" evidence="4"/>
<dbReference type="Pfam" id="PF13847">
    <property type="entry name" value="Methyltransf_31"/>
    <property type="match status" value="1"/>
</dbReference>
<dbReference type="VEuPathDB" id="FungiDB:M747DRAFT_244846"/>
<feature type="domain" description="Methyltransferase" evidence="9">
    <location>
        <begin position="66"/>
        <end position="214"/>
    </location>
</feature>
<dbReference type="Proteomes" id="UP000197666">
    <property type="component" value="Unassembled WGS sequence"/>
</dbReference>
<dbReference type="PANTHER" id="PTHR43675:SF8">
    <property type="entry name" value="ARSENITE METHYLTRANSFERASE"/>
    <property type="match status" value="1"/>
</dbReference>
<proteinExistence type="inferred from homology"/>
<keyword evidence="1" id="KW-0808">Transferase</keyword>
<dbReference type="VEuPathDB" id="FungiDB:ATCC64974_41930"/>
<name>A0A505I3G0_ASPNG</name>
<reference evidence="11" key="1">
    <citation type="submission" date="2018-10" db="EMBL/GenBank/DDBJ databases">
        <title>FDA dAtabase for Regulatory Grade micrObial Sequences (FDA-ARGOS): Supporting development and validation of Infectious Disease Dx tests.</title>
        <authorList>
            <person name="Kerrigan L."/>
            <person name="Tallon L."/>
            <person name="Sadzewicz L."/>
            <person name="Sengamalay N."/>
            <person name="Ott S."/>
            <person name="Godinez A."/>
            <person name="Nagaraj S."/>
            <person name="Vavikolanu K."/>
            <person name="Nadendla S."/>
            <person name="George J."/>
            <person name="Sichtig H."/>
        </authorList>
    </citation>
    <scope>NUCLEOTIDE SEQUENCE [LARGE SCALE GENOMIC DNA]</scope>
    <source>
        <strain evidence="11">FDAARGOS_311</strain>
    </source>
</reference>
<gene>
    <name evidence="10" type="ORF">CAN33_0034640</name>
</gene>
<dbReference type="CDD" id="cd02440">
    <property type="entry name" value="AdoMet_MTases"/>
    <property type="match status" value="1"/>
</dbReference>
<keyword evidence="2" id="KW-0949">S-adenosyl-L-methionine</keyword>
<organism evidence="10 11">
    <name type="scientific">Aspergillus niger</name>
    <dbReference type="NCBI Taxonomy" id="5061"/>
    <lineage>
        <taxon>Eukaryota</taxon>
        <taxon>Fungi</taxon>
        <taxon>Dikarya</taxon>
        <taxon>Ascomycota</taxon>
        <taxon>Pezizomycotina</taxon>
        <taxon>Eurotiomycetes</taxon>
        <taxon>Eurotiomycetidae</taxon>
        <taxon>Eurotiales</taxon>
        <taxon>Aspergillaceae</taxon>
        <taxon>Aspergillus</taxon>
        <taxon>Aspergillus subgen. Circumdati</taxon>
    </lineage>
</organism>
<evidence type="ECO:0000256" key="8">
    <source>
        <dbReference type="ARBA" id="ARBA00048428"/>
    </source>
</evidence>
<evidence type="ECO:0000313" key="10">
    <source>
        <dbReference type="EMBL" id="TPR05419.1"/>
    </source>
</evidence>
<accession>A0A505I3G0</accession>
<dbReference type="GO" id="GO:0030791">
    <property type="term" value="F:arsenite methyltransferase activity"/>
    <property type="evidence" value="ECO:0007669"/>
    <property type="project" value="UniProtKB-EC"/>
</dbReference>
<evidence type="ECO:0000256" key="3">
    <source>
        <dbReference type="ARBA" id="ARBA00034487"/>
    </source>
</evidence>
<comment type="catalytic activity">
    <reaction evidence="7">
        <text>arsenic triglutathione + 2 [thioredoxin]-dithiol + 2 S-adenosyl-L-methionine + H2O = dimethylarsinous acid + 2 [thioredoxin]-disulfide + 3 glutathione + 2 S-adenosyl-L-homocysteine + 2 H(+)</text>
        <dbReference type="Rhea" id="RHEA:69464"/>
        <dbReference type="Rhea" id="RHEA-COMP:10698"/>
        <dbReference type="Rhea" id="RHEA-COMP:10700"/>
        <dbReference type="ChEBI" id="CHEBI:15377"/>
        <dbReference type="ChEBI" id="CHEBI:15378"/>
        <dbReference type="ChEBI" id="CHEBI:23808"/>
        <dbReference type="ChEBI" id="CHEBI:29950"/>
        <dbReference type="ChEBI" id="CHEBI:50058"/>
        <dbReference type="ChEBI" id="CHEBI:57856"/>
        <dbReference type="ChEBI" id="CHEBI:57925"/>
        <dbReference type="ChEBI" id="CHEBI:59789"/>
        <dbReference type="ChEBI" id="CHEBI:183640"/>
        <dbReference type="EC" id="2.1.1.137"/>
    </reaction>
</comment>
<dbReference type="InterPro" id="IPR025714">
    <property type="entry name" value="Methyltranfer_dom"/>
</dbReference>
<dbReference type="InterPro" id="IPR029063">
    <property type="entry name" value="SAM-dependent_MTases_sf"/>
</dbReference>